<evidence type="ECO:0000313" key="2">
    <source>
        <dbReference type="Proteomes" id="UP000018721"/>
    </source>
</evidence>
<dbReference type="AlphaFoldDB" id="V9DTD0"/>
<feature type="non-terminal residue" evidence="1">
    <location>
        <position position="1"/>
    </location>
</feature>
<evidence type="ECO:0000313" key="1">
    <source>
        <dbReference type="EMBL" id="ETI29876.1"/>
    </source>
</evidence>
<name>V9DTD0_PHYNI</name>
<keyword evidence="2" id="KW-1185">Reference proteome</keyword>
<reference evidence="1 2" key="1">
    <citation type="submission" date="2013-11" db="EMBL/GenBank/DDBJ databases">
        <title>The Genome Sequence of Phytophthora parasitica P1569.</title>
        <authorList>
            <consortium name="The Broad Institute Genomics Platform"/>
            <person name="Russ C."/>
            <person name="Tyler B."/>
            <person name="Panabieres F."/>
            <person name="Shan W."/>
            <person name="Tripathy S."/>
            <person name="Grunwald N."/>
            <person name="Machado M."/>
            <person name="Johnson C.S."/>
            <person name="Arredondo F."/>
            <person name="Hong C."/>
            <person name="Coffey M."/>
            <person name="Young S.K."/>
            <person name="Zeng Q."/>
            <person name="Gargeya S."/>
            <person name="Fitzgerald M."/>
            <person name="Abouelleil A."/>
            <person name="Alvarado L."/>
            <person name="Chapman S.B."/>
            <person name="Gainer-Dewar J."/>
            <person name="Goldberg J."/>
            <person name="Griggs A."/>
            <person name="Gujja S."/>
            <person name="Hansen M."/>
            <person name="Howarth C."/>
            <person name="Imamovic A."/>
            <person name="Ireland A."/>
            <person name="Larimer J."/>
            <person name="McCowan C."/>
            <person name="Murphy C."/>
            <person name="Pearson M."/>
            <person name="Poon T.W."/>
            <person name="Priest M."/>
            <person name="Roberts A."/>
            <person name="Saif S."/>
            <person name="Shea T."/>
            <person name="Sykes S."/>
            <person name="Wortman J."/>
            <person name="Nusbaum C."/>
            <person name="Birren B."/>
        </authorList>
    </citation>
    <scope>NUCLEOTIDE SEQUENCE [LARGE SCALE GENOMIC DNA]</scope>
    <source>
        <strain evidence="1 2">P1569</strain>
    </source>
</reference>
<comment type="caution">
    <text evidence="1">The sequence shown here is derived from an EMBL/GenBank/DDBJ whole genome shotgun (WGS) entry which is preliminary data.</text>
</comment>
<sequence length="161" mass="17891">DVFFQLVYRVFEICHKFALPHLVACLVHPVLLASVLDIGHVFGIKITSDQGSCRLLNLRVGCITATPVGYKAFVVARVSARYRCCGPRRFHHRSRKPTGCRRNPPSIPPTIAAVVVFATLHYRADNGVTEVFLIRGEKNTRVHDRGLLQCGVNSVVLEMAV</sequence>
<organism evidence="1 2">
    <name type="scientific">Phytophthora nicotianae P1569</name>
    <dbReference type="NCBI Taxonomy" id="1317065"/>
    <lineage>
        <taxon>Eukaryota</taxon>
        <taxon>Sar</taxon>
        <taxon>Stramenopiles</taxon>
        <taxon>Oomycota</taxon>
        <taxon>Peronosporomycetes</taxon>
        <taxon>Peronosporales</taxon>
        <taxon>Peronosporaceae</taxon>
        <taxon>Phytophthora</taxon>
    </lineage>
</organism>
<dbReference type="EMBL" id="ANIZ01004758">
    <property type="protein sequence ID" value="ETI29876.1"/>
    <property type="molecule type" value="Genomic_DNA"/>
</dbReference>
<gene>
    <name evidence="1" type="ORF">F443_23005</name>
</gene>
<dbReference type="HOGENOM" id="CLU_1648179_0_0_1"/>
<proteinExistence type="predicted"/>
<protein>
    <submittedName>
        <fullName evidence="1">Uncharacterized protein</fullName>
    </submittedName>
</protein>
<accession>V9DTD0</accession>
<dbReference type="Proteomes" id="UP000018721">
    <property type="component" value="Unassembled WGS sequence"/>
</dbReference>